<protein>
    <recommendedName>
        <fullName evidence="3">DNA-binding protein</fullName>
    </recommendedName>
</protein>
<sequence length="136" mass="14940">MAITVMFRALNQTVKIGSLSLMIAGLWGCTNLVKSGVGVTDIEQIQSDWQKKDTVYLKGTVENRAPFLESGAYQLQDATGAIWVMTDSPLPNVGDQMVMKGQVTYQSIPIAGQELGEVYIKEIEQLERESSAQNNL</sequence>
<evidence type="ECO:0008006" key="3">
    <source>
        <dbReference type="Google" id="ProtNLM"/>
    </source>
</evidence>
<proteinExistence type="predicted"/>
<dbReference type="SUPFAM" id="SSF101756">
    <property type="entry name" value="Hypothetical protein YgiW"/>
    <property type="match status" value="1"/>
</dbReference>
<comment type="caution">
    <text evidence="1">The sequence shown here is derived from an EMBL/GenBank/DDBJ whole genome shotgun (WGS) entry which is preliminary data.</text>
</comment>
<gene>
    <name evidence="1" type="ORF">J0895_09715</name>
</gene>
<name>A0ABS3FSM1_9CYAN</name>
<reference evidence="1 2" key="1">
    <citation type="submission" date="2021-03" db="EMBL/GenBank/DDBJ databases">
        <title>Metabolic Capacity of the Antarctic Cyanobacterium Phormidium pseudopriestleyi that Sustains Oxygenic Photosynthesis in the Presence of Hydrogen Sulfide.</title>
        <authorList>
            <person name="Lumian J.E."/>
            <person name="Jungblut A.D."/>
            <person name="Dillon M.L."/>
            <person name="Hawes I."/>
            <person name="Doran P.T."/>
            <person name="Mackey T.J."/>
            <person name="Dick G.J."/>
            <person name="Grettenberger C.L."/>
            <person name="Sumner D.Y."/>
        </authorList>
    </citation>
    <scope>NUCLEOTIDE SEQUENCE [LARGE SCALE GENOMIC DNA]</scope>
    <source>
        <strain evidence="1 2">FRX01</strain>
    </source>
</reference>
<keyword evidence="2" id="KW-1185">Reference proteome</keyword>
<evidence type="ECO:0000313" key="2">
    <source>
        <dbReference type="Proteomes" id="UP000664844"/>
    </source>
</evidence>
<dbReference type="EMBL" id="JAFLQW010000266">
    <property type="protein sequence ID" value="MBO0349377.1"/>
    <property type="molecule type" value="Genomic_DNA"/>
</dbReference>
<dbReference type="Proteomes" id="UP000664844">
    <property type="component" value="Unassembled WGS sequence"/>
</dbReference>
<dbReference type="InterPro" id="IPR036700">
    <property type="entry name" value="BOBF_sf"/>
</dbReference>
<accession>A0ABS3FSM1</accession>
<evidence type="ECO:0000313" key="1">
    <source>
        <dbReference type="EMBL" id="MBO0349377.1"/>
    </source>
</evidence>
<organism evidence="1 2">
    <name type="scientific">Phormidium pseudopriestleyi FRX01</name>
    <dbReference type="NCBI Taxonomy" id="1759528"/>
    <lineage>
        <taxon>Bacteria</taxon>
        <taxon>Bacillati</taxon>
        <taxon>Cyanobacteriota</taxon>
        <taxon>Cyanophyceae</taxon>
        <taxon>Oscillatoriophycideae</taxon>
        <taxon>Oscillatoriales</taxon>
        <taxon>Oscillatoriaceae</taxon>
        <taxon>Phormidium</taxon>
    </lineage>
</organism>